<dbReference type="PANTHER" id="PTHR11365:SF10">
    <property type="entry name" value="HYDANTOINASE_OXOPROLINASE"/>
    <property type="match status" value="1"/>
</dbReference>
<dbReference type="InterPro" id="IPR010318">
    <property type="entry name" value="S-Me-THD_N"/>
</dbReference>
<evidence type="ECO:0000259" key="3">
    <source>
        <dbReference type="Pfam" id="PF06032"/>
    </source>
</evidence>
<evidence type="ECO:0000259" key="1">
    <source>
        <dbReference type="Pfam" id="PF01968"/>
    </source>
</evidence>
<name>A0AAN6HZJ1_9ASCO</name>
<comment type="caution">
    <text evidence="5">The sequence shown here is derived from an EMBL/GenBank/DDBJ whole genome shotgun (WGS) entry which is preliminary data.</text>
</comment>
<dbReference type="Pfam" id="PF01968">
    <property type="entry name" value="Hydantoinase_A"/>
    <property type="match status" value="1"/>
</dbReference>
<evidence type="ECO:0000259" key="2">
    <source>
        <dbReference type="Pfam" id="PF05378"/>
    </source>
</evidence>
<dbReference type="InterPro" id="IPR008040">
    <property type="entry name" value="Hydant_A_N"/>
</dbReference>
<dbReference type="InterPro" id="IPR043129">
    <property type="entry name" value="ATPase_NBD"/>
</dbReference>
<dbReference type="PANTHER" id="PTHR11365">
    <property type="entry name" value="5-OXOPROLINASE RELATED"/>
    <property type="match status" value="1"/>
</dbReference>
<dbReference type="InterPro" id="IPR045079">
    <property type="entry name" value="Oxoprolinase-like"/>
</dbReference>
<dbReference type="AlphaFoldDB" id="A0AAN6HZJ1"/>
<gene>
    <name evidence="5" type="ORF">KL933_004666</name>
</gene>
<dbReference type="EMBL" id="JAHLUH010000015">
    <property type="protein sequence ID" value="KAG7724844.1"/>
    <property type="molecule type" value="Genomic_DNA"/>
</dbReference>
<feature type="domain" description="S-Me-THD-like C-terminal" evidence="4">
    <location>
        <begin position="765"/>
        <end position="965"/>
    </location>
</feature>
<reference evidence="5" key="1">
    <citation type="journal article" date="2021" name="G3 (Bethesda)">
        <title>Genomic diversity, chromosomal rearrangements, and interspecies hybridization in the ogataea polymorpha species complex.</title>
        <authorList>
            <person name="Hanson S.J."/>
            <person name="Cinneide E.O."/>
            <person name="Salzberg L.I."/>
            <person name="Wolfe K.H."/>
            <person name="McGowan J."/>
            <person name="Fitzpatrick D.A."/>
            <person name="Matlin K."/>
        </authorList>
    </citation>
    <scope>NUCLEOTIDE SEQUENCE</scope>
    <source>
        <strain evidence="5">83-405-1</strain>
    </source>
</reference>
<dbReference type="Gene3D" id="2.40.390.10">
    <property type="entry name" value="CV3147-like"/>
    <property type="match status" value="1"/>
</dbReference>
<organism evidence="5 6">
    <name type="scientific">Ogataea haglerorum</name>
    <dbReference type="NCBI Taxonomy" id="1937702"/>
    <lineage>
        <taxon>Eukaryota</taxon>
        <taxon>Fungi</taxon>
        <taxon>Dikarya</taxon>
        <taxon>Ascomycota</taxon>
        <taxon>Saccharomycotina</taxon>
        <taxon>Pichiomycetes</taxon>
        <taxon>Pichiales</taxon>
        <taxon>Pichiaceae</taxon>
        <taxon>Ogataea</taxon>
    </lineage>
</organism>
<evidence type="ECO:0008006" key="7">
    <source>
        <dbReference type="Google" id="ProtNLM"/>
    </source>
</evidence>
<evidence type="ECO:0000313" key="5">
    <source>
        <dbReference type="EMBL" id="KAG7724844.1"/>
    </source>
</evidence>
<proteinExistence type="predicted"/>
<protein>
    <recommendedName>
        <fullName evidence="7">Hydantoinase</fullName>
    </recommendedName>
</protein>
<dbReference type="SUPFAM" id="SSF53067">
    <property type="entry name" value="Actin-like ATPase domain"/>
    <property type="match status" value="2"/>
</dbReference>
<dbReference type="Proteomes" id="UP000738402">
    <property type="component" value="Unassembled WGS sequence"/>
</dbReference>
<dbReference type="InterPro" id="IPR002821">
    <property type="entry name" value="Hydantoinase_A"/>
</dbReference>
<dbReference type="InterPro" id="IPR048350">
    <property type="entry name" value="S-Me-THD-like_C"/>
</dbReference>
<dbReference type="FunFam" id="3.40.1610.10:FF:000001">
    <property type="entry name" value="Hydantoinase, putative"/>
    <property type="match status" value="1"/>
</dbReference>
<dbReference type="Pfam" id="PF20906">
    <property type="entry name" value="S-Me-THD_C"/>
    <property type="match status" value="1"/>
</dbReference>
<feature type="domain" description="Hydantoinase A/oxoprolinase" evidence="1">
    <location>
        <begin position="206"/>
        <end position="379"/>
    </location>
</feature>
<feature type="domain" description="Hydantoinase/oxoprolinase N-terminal" evidence="2">
    <location>
        <begin position="7"/>
        <end position="186"/>
    </location>
</feature>
<evidence type="ECO:0000313" key="6">
    <source>
        <dbReference type="Proteomes" id="UP000738402"/>
    </source>
</evidence>
<evidence type="ECO:0000259" key="4">
    <source>
        <dbReference type="Pfam" id="PF20906"/>
    </source>
</evidence>
<dbReference type="Pfam" id="PF06032">
    <property type="entry name" value="S-Me-THD_N"/>
    <property type="match status" value="1"/>
</dbReference>
<dbReference type="InterPro" id="IPR027479">
    <property type="entry name" value="S-Me-THD_N_sf"/>
</dbReference>
<sequence>MSKNLIIGIDVGGTNSDLVVLDPARLDAADHGVLAWHKSTTTPDVSVGIENAIKAVLEAPDSRFSKDQIATVTIGTTHFINAVIERDSNRLEKVAVLRLAGPYGRSSPPFSDFPEDLAEVINGYSAVLDGGVQVDGTEIRPLNESEIRQHCHRIKRLGLRTVVVVATFASVDSTHELRTAQIVREEIPGCDVVLSHRISGIGIIERENAAILNAAIKRFGRKIISSFIHATRRNGLDCSILLSQNDGTVLSVQDALETPVRTFSSGATNSMRGAAILCSQDPAVKGRNVIVCDVGGTTTDVGMLLASGFPRQSATYSYAGGVRINFSMPHVESIGLGGGSIVRHEGGRVSVGPDSTGAEIVSRGILFGGDTITASDVTIAKMVDEKAEVDKTVLMGDPGCVTGRFGAYFKDEFEKTVAAKLERVIDRMKTSPDDIPTIFVGGGSFIAPDRLKGTSKVIKPPFFQVANAVGAALGKMSSEVSEMRHTDGTEKAKQQTVHELTSRAVEACVAKGALRDSVEVVDVVSDAVPYVDNVYFFSVKVIGDVDYARAFESTRSLATVEYAGEEVLKNANVLTSVPAMIDYVTYKPCVRNGEWILSPTDIDFIGAGAYILGCGGGGNPSSSVVELKRLIRQGAEIKVVTLDEFSRRTGGKGTAPNVGYCGSPTISGERLHGDEMLEAFDIIERWEGKKADGVLLFEIGGGNGLSGLWTAYHKNVPCLDLDLMGRAYPTQWQSLPSVCHDGHGFPYGSLSDGNGLSLLITSAKDDVQMEEIIRDAMYHHGVSCACVGASLDVDRMVRETIKNPLSLAWRIGRQVFCARAASDLDNLPHRIIDACGGSDTAKCVFKGKILSVEKKLQRGYGYGVVELESVDGPKHRIRVPFKNENIVIYEVDEHGSEKPLCSVPDLITFVDMDGNAVGTQDYRYGLIVHVMVIAASDQWTTPKAVAVGGPKGFGSAFEKIEYVPVGKYVEPVPVCTEYNVST</sequence>
<dbReference type="Pfam" id="PF05378">
    <property type="entry name" value="Hydant_A_N"/>
    <property type="match status" value="1"/>
</dbReference>
<dbReference type="GO" id="GO:0016787">
    <property type="term" value="F:hydrolase activity"/>
    <property type="evidence" value="ECO:0007669"/>
    <property type="project" value="InterPro"/>
</dbReference>
<dbReference type="InterPro" id="IPR024071">
    <property type="entry name" value="S-Me-THD_C_sf"/>
</dbReference>
<accession>A0AAN6HZJ1</accession>
<feature type="domain" description="S-Me-THD N-terminal" evidence="3">
    <location>
        <begin position="600"/>
        <end position="761"/>
    </location>
</feature>
<dbReference type="SUPFAM" id="SSF160991">
    <property type="entry name" value="CV3147-like"/>
    <property type="match status" value="1"/>
</dbReference>
<dbReference type="Gene3D" id="3.40.1610.10">
    <property type="entry name" value="CV3147-like domain"/>
    <property type="match status" value="1"/>
</dbReference>